<protein>
    <submittedName>
        <fullName evidence="5">SWIM-type domain-containing protein</fullName>
    </submittedName>
</protein>
<keyword evidence="4" id="KW-1185">Reference proteome</keyword>
<feature type="domain" description="SWIM-type" evidence="3">
    <location>
        <begin position="129"/>
        <end position="179"/>
    </location>
</feature>
<accession>A0A7I4Z7V1</accession>
<organism evidence="4 5">
    <name type="scientific">Haemonchus contortus</name>
    <name type="common">Barber pole worm</name>
    <dbReference type="NCBI Taxonomy" id="6289"/>
    <lineage>
        <taxon>Eukaryota</taxon>
        <taxon>Metazoa</taxon>
        <taxon>Ecdysozoa</taxon>
        <taxon>Nematoda</taxon>
        <taxon>Chromadorea</taxon>
        <taxon>Rhabditida</taxon>
        <taxon>Rhabditina</taxon>
        <taxon>Rhabditomorpha</taxon>
        <taxon>Strongyloidea</taxon>
        <taxon>Trichostrongylidae</taxon>
        <taxon>Haemonchus</taxon>
    </lineage>
</organism>
<keyword evidence="1" id="KW-0479">Metal-binding</keyword>
<keyword evidence="1" id="KW-0863">Zinc-finger</keyword>
<proteinExistence type="predicted"/>
<dbReference type="WBParaSite" id="HCON_00191640-00001">
    <property type="protein sequence ID" value="HCON_00191640-00001"/>
    <property type="gene ID" value="HCON_00191640"/>
</dbReference>
<dbReference type="OrthoDB" id="337581at2759"/>
<dbReference type="OMA" id="PMRASHN"/>
<evidence type="ECO:0000256" key="2">
    <source>
        <dbReference type="SAM" id="MobiDB-lite"/>
    </source>
</evidence>
<evidence type="ECO:0000313" key="5">
    <source>
        <dbReference type="WBParaSite" id="HCON_00191640-00001"/>
    </source>
</evidence>
<sequence>MARRRRRRHATSSCRRFEVPYRFEALLDRIQTQLQNLPDKSIKAAFPILEALAGIVGKKTMLEALRWQQAGLVRLLEPETNPRSRRSTAFQQFQTVDRLPTEESKHIDRSVQLPPDRSIESSPAELSFFEVTPMRASHNAHQLLPNVNFCSCREFQNQVIKRKKRITCSHVLAVWLSKCLNSYTHVVIPKRMTDLIKRYMINGSREFS</sequence>
<keyword evidence="1" id="KW-0862">Zinc</keyword>
<evidence type="ECO:0000313" key="4">
    <source>
        <dbReference type="Proteomes" id="UP000025227"/>
    </source>
</evidence>
<dbReference type="Proteomes" id="UP000025227">
    <property type="component" value="Unplaced"/>
</dbReference>
<evidence type="ECO:0000259" key="3">
    <source>
        <dbReference type="PROSITE" id="PS50966"/>
    </source>
</evidence>
<feature type="compositionally biased region" description="Basic and acidic residues" evidence="2">
    <location>
        <begin position="99"/>
        <end position="109"/>
    </location>
</feature>
<evidence type="ECO:0000256" key="1">
    <source>
        <dbReference type="PROSITE-ProRule" id="PRU00325"/>
    </source>
</evidence>
<reference evidence="5" key="1">
    <citation type="submission" date="2020-12" db="UniProtKB">
        <authorList>
            <consortium name="WormBaseParasite"/>
        </authorList>
    </citation>
    <scope>IDENTIFICATION</scope>
    <source>
        <strain evidence="5">MHco3</strain>
    </source>
</reference>
<name>A0A7I4Z7V1_HAECO</name>
<feature type="region of interest" description="Disordered" evidence="2">
    <location>
        <begin position="99"/>
        <end position="118"/>
    </location>
</feature>
<dbReference type="PROSITE" id="PS50966">
    <property type="entry name" value="ZF_SWIM"/>
    <property type="match status" value="1"/>
</dbReference>
<dbReference type="InterPro" id="IPR007527">
    <property type="entry name" value="Znf_SWIM"/>
</dbReference>
<dbReference type="GO" id="GO:0008270">
    <property type="term" value="F:zinc ion binding"/>
    <property type="evidence" value="ECO:0007669"/>
    <property type="project" value="UniProtKB-KW"/>
</dbReference>
<dbReference type="AlphaFoldDB" id="A0A7I4Z7V1"/>